<organism evidence="3 4">
    <name type="scientific">Nematostella vectensis</name>
    <name type="common">Starlet sea anemone</name>
    <dbReference type="NCBI Taxonomy" id="45351"/>
    <lineage>
        <taxon>Eukaryota</taxon>
        <taxon>Metazoa</taxon>
        <taxon>Cnidaria</taxon>
        <taxon>Anthozoa</taxon>
        <taxon>Hexacorallia</taxon>
        <taxon>Actiniaria</taxon>
        <taxon>Edwardsiidae</taxon>
        <taxon>Nematostella</taxon>
    </lineage>
</organism>
<dbReference type="Pfam" id="PF25789">
    <property type="entry name" value="TPR_NAA35"/>
    <property type="match status" value="1"/>
</dbReference>
<dbReference type="HOGENOM" id="CLU_054634_1_0_1"/>
<dbReference type="PANTHER" id="PTHR21373">
    <property type="entry name" value="GLUCOSE REPRESSIBLE PROTEIN MAK10"/>
    <property type="match status" value="1"/>
</dbReference>
<dbReference type="PhylomeDB" id="A7SYP2"/>
<dbReference type="PANTHER" id="PTHR21373:SF0">
    <property type="entry name" value="N-ALPHA-ACETYLTRANSFERASE 35, NATC AUXILIARY SUBUNIT"/>
    <property type="match status" value="1"/>
</dbReference>
<dbReference type="STRING" id="45351.A7SYP2"/>
<accession>A7SYP2</accession>
<dbReference type="eggNOG" id="KOG2343">
    <property type="taxonomic scope" value="Eukaryota"/>
</dbReference>
<evidence type="ECO:0000313" key="3">
    <source>
        <dbReference type="EMBL" id="EDO31160.1"/>
    </source>
</evidence>
<dbReference type="Proteomes" id="UP000001593">
    <property type="component" value="Unassembled WGS sequence"/>
</dbReference>
<dbReference type="EMBL" id="DS469930">
    <property type="protein sequence ID" value="EDO31160.1"/>
    <property type="molecule type" value="Genomic_DNA"/>
</dbReference>
<dbReference type="InterPro" id="IPR057982">
    <property type="entry name" value="TPR_NAA35"/>
</dbReference>
<gene>
    <name evidence="3" type="ORF">NEMVEDRAFT_v1g138156</name>
</gene>
<evidence type="ECO:0000259" key="2">
    <source>
        <dbReference type="Pfam" id="PF25789"/>
    </source>
</evidence>
<dbReference type="AlphaFoldDB" id="A7SYP2"/>
<feature type="domain" description="NAA35-like TPR repeats" evidence="2">
    <location>
        <begin position="1"/>
        <end position="222"/>
    </location>
</feature>
<dbReference type="GO" id="GO:0031417">
    <property type="term" value="C:NatC complex"/>
    <property type="evidence" value="ECO:0007669"/>
    <property type="project" value="InterPro"/>
</dbReference>
<keyword evidence="4" id="KW-1185">Reference proteome</keyword>
<evidence type="ECO:0000313" key="4">
    <source>
        <dbReference type="Proteomes" id="UP000001593"/>
    </source>
</evidence>
<proteinExistence type="predicted"/>
<dbReference type="InterPro" id="IPR007244">
    <property type="entry name" value="Naa35_N"/>
</dbReference>
<protein>
    <recommendedName>
        <fullName evidence="1">Protein MAK10 homolog</fullName>
    </recommendedName>
</protein>
<name>A7SYP2_NEMVE</name>
<sequence>MVHYLVSGFELELYSPHEYHCIYWYLDYLFGWHMNCLTRAEKLLQAQEAAIEQKSGKSGKKNKRKKKGMKLVRILTCFDCFRERSKGCGRLVFAFELEGKMKRPNFEFGSEQANIRFERRFMPFQVVDTPQAMYYAHYRDYTEMSRSSEAKPRELYLLAANAFYQAKSIFEPVVNPTAEVNLLLKVSKTNLVVSKLAAGGHKQGSANAPVFEFGTHQAFPILKIT</sequence>
<reference evidence="3 4" key="1">
    <citation type="journal article" date="2007" name="Science">
        <title>Sea anemone genome reveals ancestral eumetazoan gene repertoire and genomic organization.</title>
        <authorList>
            <person name="Putnam N.H."/>
            <person name="Srivastava M."/>
            <person name="Hellsten U."/>
            <person name="Dirks B."/>
            <person name="Chapman J."/>
            <person name="Salamov A."/>
            <person name="Terry A."/>
            <person name="Shapiro H."/>
            <person name="Lindquist E."/>
            <person name="Kapitonov V.V."/>
            <person name="Jurka J."/>
            <person name="Genikhovich G."/>
            <person name="Grigoriev I.V."/>
            <person name="Lucas S.M."/>
            <person name="Steele R.E."/>
            <person name="Finnerty J.R."/>
            <person name="Technau U."/>
            <person name="Martindale M.Q."/>
            <person name="Rokhsar D.S."/>
        </authorList>
    </citation>
    <scope>NUCLEOTIDE SEQUENCE [LARGE SCALE GENOMIC DNA]</scope>
    <source>
        <strain evidence="4">CH2 X CH6</strain>
    </source>
</reference>
<dbReference type="InParanoid" id="A7SYP2"/>
<evidence type="ECO:0000256" key="1">
    <source>
        <dbReference type="ARBA" id="ARBA00030494"/>
    </source>
</evidence>